<evidence type="ECO:0000256" key="1">
    <source>
        <dbReference type="SAM" id="MobiDB-lite"/>
    </source>
</evidence>
<evidence type="ECO:0000313" key="2">
    <source>
        <dbReference type="EMBL" id="NHE56191.1"/>
    </source>
</evidence>
<feature type="region of interest" description="Disordered" evidence="1">
    <location>
        <begin position="109"/>
        <end position="130"/>
    </location>
</feature>
<sequence>MKLRINDNSIRLRLSQSEVSSIGQGLPLHQELKLGKEQVLIYSLIPGDFGKMPEARFLNQKLEVYLPAKLGEDWAKTDEISIRHVQNEGKEFECMLLIEKDFQCLHQRPDEDERDNFPNPKSLEDYQKDE</sequence>
<keyword evidence="3" id="KW-1185">Reference proteome</keyword>
<proteinExistence type="predicted"/>
<name>A0ABX0H7J9_9BACT</name>
<dbReference type="EMBL" id="JAANYN010000002">
    <property type="protein sequence ID" value="NHE56191.1"/>
    <property type="molecule type" value="Genomic_DNA"/>
</dbReference>
<protein>
    <submittedName>
        <fullName evidence="2">Uncharacterized protein</fullName>
    </submittedName>
</protein>
<reference evidence="2 3" key="1">
    <citation type="submission" date="2020-03" db="EMBL/GenBank/DDBJ databases">
        <title>Cyclobacterium plantarum sp. nov., a marine bacterium isolated from a coastal-marine wetland.</title>
        <authorList>
            <person name="Sanchez-Porro C."/>
            <person name="Ventosa A."/>
            <person name="Amoozegar M."/>
        </authorList>
    </citation>
    <scope>NUCLEOTIDE SEQUENCE [LARGE SCALE GENOMIC DNA]</scope>
    <source>
        <strain evidence="2 3">GBPx2</strain>
    </source>
</reference>
<comment type="caution">
    <text evidence="2">The sequence shown here is derived from an EMBL/GenBank/DDBJ whole genome shotgun (WGS) entry which is preliminary data.</text>
</comment>
<dbReference type="InterPro" id="IPR053825">
    <property type="entry name" value="DUF7009"/>
</dbReference>
<organism evidence="2 3">
    <name type="scientific">Cyclobacterium plantarum</name>
    <dbReference type="NCBI Taxonomy" id="2716263"/>
    <lineage>
        <taxon>Bacteria</taxon>
        <taxon>Pseudomonadati</taxon>
        <taxon>Bacteroidota</taxon>
        <taxon>Cytophagia</taxon>
        <taxon>Cytophagales</taxon>
        <taxon>Cyclobacteriaceae</taxon>
        <taxon>Cyclobacterium</taxon>
    </lineage>
</organism>
<evidence type="ECO:0000313" key="3">
    <source>
        <dbReference type="Proteomes" id="UP000649799"/>
    </source>
</evidence>
<accession>A0ABX0H7J9</accession>
<dbReference type="Proteomes" id="UP000649799">
    <property type="component" value="Unassembled WGS sequence"/>
</dbReference>
<gene>
    <name evidence="2" type="ORF">G9Q97_05105</name>
</gene>
<dbReference type="RefSeq" id="WP_166143806.1">
    <property type="nucleotide sequence ID" value="NZ_JAANYN010000002.1"/>
</dbReference>
<dbReference type="Pfam" id="PF22668">
    <property type="entry name" value="DUF7009"/>
    <property type="match status" value="1"/>
</dbReference>